<reference evidence="1" key="5">
    <citation type="submission" date="2025-09" db="UniProtKB">
        <authorList>
            <consortium name="Ensembl"/>
        </authorList>
    </citation>
    <scope>IDENTIFICATION</scope>
</reference>
<name>K7EPI9_HUMAN</name>
<dbReference type="UCSC" id="uc060tke.1">
    <property type="organism name" value="human"/>
</dbReference>
<dbReference type="EMBL" id="AC011475">
    <property type="status" value="NOT_ANNOTATED_CDS"/>
    <property type="molecule type" value="Genomic_DNA"/>
</dbReference>
<dbReference type="HOGENOM" id="CLU_3335342_0_0_1"/>
<dbReference type="Bgee" id="ENSG00000129354">
    <property type="expression patterns" value="Expressed in mucosa of transverse colon and 126 other cell types or tissues"/>
</dbReference>
<dbReference type="VEuPathDB" id="HostDB:ENSG00000129354"/>
<dbReference type="Ensembl" id="ENST00000589571.1">
    <property type="protein sequence ID" value="ENSP00000467406.1"/>
    <property type="gene ID" value="ENSG00000129354.12"/>
</dbReference>
<dbReference type="GeneTree" id="ENSGT00940000159089"/>
<dbReference type="OpenTargets" id="ENSG00000129354"/>
<dbReference type="ChiTaRS" id="AP1M2">
    <property type="organism name" value="human"/>
</dbReference>
<gene>
    <name evidence="1" type="primary">AP1M2</name>
</gene>
<evidence type="ECO:0007829" key="3">
    <source>
        <dbReference type="PeptideAtlas" id="K7EPI9"/>
    </source>
</evidence>
<reference evidence="1" key="4">
    <citation type="submission" date="2025-08" db="UniProtKB">
        <authorList>
            <consortium name="Ensembl"/>
        </authorList>
    </citation>
    <scope>IDENTIFICATION</scope>
</reference>
<dbReference type="HGNC" id="HGNC:558">
    <property type="gene designation" value="AP1M2"/>
</dbReference>
<evidence type="ECO:0000313" key="1">
    <source>
        <dbReference type="Ensembl" id="ENSP00000467406.1"/>
    </source>
</evidence>
<accession>K7EPI9</accession>
<keyword evidence="2" id="KW-1185">Reference proteome</keyword>
<dbReference type="AlphaFoldDB" id="K7EPI9"/>
<dbReference type="Proteomes" id="UP000005640">
    <property type="component" value="Chromosome 19"/>
</dbReference>
<protein>
    <submittedName>
        <fullName evidence="1">Adaptor related protein complex 1 subunit mu 2</fullName>
    </submittedName>
</protein>
<keyword evidence="3 4" id="KW-1267">Proteomics identification</keyword>
<reference evidence="1 2" key="1">
    <citation type="journal article" date="2001" name="Nature">
        <title>Initial sequencing and analysis of the human genome.</title>
        <authorList>
            <consortium name="International Human Genome Sequencing Consortium"/>
            <person name="Lander E.S."/>
            <person name="Linton L.M."/>
            <person name="Birren B."/>
            <person name="Nusbaum C."/>
            <person name="Zody M.C."/>
            <person name="Baldwin J."/>
            <person name="Devon K."/>
            <person name="Dewar K."/>
            <person name="Doyle M."/>
            <person name="FitzHugh W."/>
            <person name="Funke R."/>
            <person name="Gage D."/>
            <person name="Harris K."/>
            <person name="Heaford A."/>
            <person name="Howland J."/>
            <person name="Kann L."/>
            <person name="Lehoczky J."/>
            <person name="LeVine R."/>
            <person name="McEwan P."/>
            <person name="McKernan K."/>
            <person name="Meldrim J."/>
            <person name="Mesirov J.P."/>
            <person name="Miranda C."/>
            <person name="Morris W."/>
            <person name="Naylor J."/>
            <person name="Raymond C."/>
            <person name="Rosetti M."/>
            <person name="Santos R."/>
            <person name="Sheridan A."/>
            <person name="Sougnez C."/>
            <person name="Stange-Thomann N."/>
            <person name="Stojanovic N."/>
            <person name="Subramanian A."/>
            <person name="Wyman D."/>
            <person name="Rogers J."/>
            <person name="Sulston J."/>
            <person name="Ainscough R."/>
            <person name="Beck S."/>
            <person name="Bentley D."/>
            <person name="Burton J."/>
            <person name="Clee C."/>
            <person name="Carter N."/>
            <person name="Coulson A."/>
            <person name="Deadman R."/>
            <person name="Deloukas P."/>
            <person name="Dunham A."/>
            <person name="Dunham I."/>
            <person name="Durbin R."/>
            <person name="French L."/>
            <person name="Grafham D."/>
            <person name="Gregory S."/>
            <person name="Hubbard T."/>
            <person name="Humphray S."/>
            <person name="Hunt A."/>
            <person name="Jones M."/>
            <person name="Lloyd C."/>
            <person name="McMurray A."/>
            <person name="Matthews L."/>
            <person name="Mercer S."/>
            <person name="Milne S."/>
            <person name="Mullikin J.C."/>
            <person name="Mungall A."/>
            <person name="Plumb R."/>
            <person name="Ross M."/>
            <person name="Shownkeen R."/>
            <person name="Sims S."/>
            <person name="Waterston R.H."/>
            <person name="Wilson R.K."/>
            <person name="Hillier L.W."/>
            <person name="McPherson J.D."/>
            <person name="Marra M.A."/>
            <person name="Mardis E.R."/>
            <person name="Fulton L.A."/>
            <person name="Chinwalla A.T."/>
            <person name="Pepin K.H."/>
            <person name="Gish W.R."/>
            <person name="Chissoe S.L."/>
            <person name="Wendl M.C."/>
            <person name="Delehaunty K.D."/>
            <person name="Miner T.L."/>
            <person name="Delehaunty A."/>
            <person name="Kramer J.B."/>
            <person name="Cook L.L."/>
            <person name="Fulton R.S."/>
            <person name="Johnson D.L."/>
            <person name="Minx P.J."/>
            <person name="Clifton S.W."/>
            <person name="Hawkins T."/>
            <person name="Branscomb E."/>
            <person name="Predki P."/>
            <person name="Richardson P."/>
            <person name="Wenning S."/>
            <person name="Slezak T."/>
            <person name="Doggett N."/>
            <person name="Cheng J.F."/>
            <person name="Olsen A."/>
            <person name="Lucas S."/>
            <person name="Elkin C."/>
            <person name="Uberbacher E."/>
            <person name="Frazier M."/>
            <person name="Gibbs R.A."/>
            <person name="Muzny D.M."/>
            <person name="Scherer S.E."/>
            <person name="Bouck J.B."/>
            <person name="Sodergren E.J."/>
            <person name="Worley K.C."/>
            <person name="Rives C.M."/>
            <person name="Gorrell J.H."/>
            <person name="Metzker M.L."/>
            <person name="Naylor S.L."/>
            <person name="Kucherlapati R.S."/>
            <person name="Nelson D.L."/>
            <person name="Weinstock G.M."/>
            <person name="Sakaki Y."/>
            <person name="Fujiyama A."/>
            <person name="Hattori M."/>
            <person name="Yada T."/>
            <person name="Toyoda A."/>
            <person name="Itoh T."/>
            <person name="Kawagoe C."/>
            <person name="Watanabe H."/>
            <person name="Totoki Y."/>
            <person name="Taylor T."/>
            <person name="Weissenbach J."/>
            <person name="Heilig R."/>
            <person name="Saurin W."/>
            <person name="Artiguenave F."/>
            <person name="Brottier P."/>
            <person name="Bruls T."/>
            <person name="Pelletier E."/>
            <person name="Robert C."/>
            <person name="Wincker P."/>
            <person name="Smith D.R."/>
            <person name="Doucette-Stamm L."/>
            <person name="Rubenfield M."/>
            <person name="Weinstock K."/>
            <person name="Lee H.M."/>
            <person name="Dubois J."/>
            <person name="Rosenthal A."/>
            <person name="Platzer M."/>
            <person name="Nyakatura G."/>
            <person name="Taudien S."/>
            <person name="Rump A."/>
            <person name="Yang H."/>
            <person name="Yu J."/>
            <person name="Wang J."/>
            <person name="Huang G."/>
            <person name="Gu J."/>
            <person name="Hood L."/>
            <person name="Rowen L."/>
            <person name="Madan A."/>
            <person name="Qin S."/>
            <person name="Davis R.W."/>
            <person name="Federspiel N.A."/>
            <person name="Abola A.P."/>
            <person name="Proctor M.J."/>
            <person name="Myers R.M."/>
            <person name="Schmutz J."/>
            <person name="Dickson M."/>
            <person name="Grimwood J."/>
            <person name="Cox D.R."/>
            <person name="Olson M.V."/>
            <person name="Kaul R."/>
            <person name="Raymond C."/>
            <person name="Shimizu N."/>
            <person name="Kawasaki K."/>
            <person name="Minoshima S."/>
            <person name="Evans G.A."/>
            <person name="Athanasiou M."/>
            <person name="Schultz R."/>
            <person name="Roe B.A."/>
            <person name="Chen F."/>
            <person name="Pan H."/>
            <person name="Ramser J."/>
            <person name="Lehrach H."/>
            <person name="Reinhardt R."/>
            <person name="McCombie W.R."/>
            <person name="de la Bastide M."/>
            <person name="Dedhia N."/>
            <person name="Blocker H."/>
            <person name="Hornischer K."/>
            <person name="Nordsiek G."/>
            <person name="Agarwala R."/>
            <person name="Aravind L."/>
            <person name="Bailey J.A."/>
            <person name="Bateman A."/>
            <person name="Batzoglou S."/>
            <person name="Birney E."/>
            <person name="Bork P."/>
            <person name="Brown D.G."/>
            <person name="Burge C.B."/>
            <person name="Cerutti L."/>
            <person name="Chen H.C."/>
            <person name="Church D."/>
            <person name="Clamp M."/>
            <person name="Copley R.R."/>
            <person name="Doerks T."/>
            <person name="Eddy S.R."/>
            <person name="Eichler E.E."/>
            <person name="Furey T.S."/>
            <person name="Galagan J."/>
            <person name="Gilbert J.G."/>
            <person name="Harmon C."/>
            <person name="Hayashizaki Y."/>
            <person name="Haussler D."/>
            <person name="Hermjakob H."/>
            <person name="Hokamp K."/>
            <person name="Jang W."/>
            <person name="Johnson L.S."/>
            <person name="Jones T.A."/>
            <person name="Kasif S."/>
            <person name="Kaspryzk A."/>
            <person name="Kennedy S."/>
            <person name="Kent W.J."/>
            <person name="Kitts P."/>
            <person name="Koonin E.V."/>
            <person name="Korf I."/>
            <person name="Kulp D."/>
            <person name="Lancet D."/>
            <person name="Lowe T.M."/>
            <person name="McLysaght A."/>
            <person name="Mikkelsen T."/>
            <person name="Moran J.V."/>
            <person name="Mulder N."/>
            <person name="Pollara V.J."/>
            <person name="Ponting C.P."/>
            <person name="Schuler G."/>
            <person name="Schultz J."/>
            <person name="Slater G."/>
            <person name="Smit A.F."/>
            <person name="Stupka E."/>
            <person name="Szustakowski J."/>
            <person name="Thierry-Mieg D."/>
            <person name="Thierry-Mieg J."/>
            <person name="Wagner L."/>
            <person name="Wallis J."/>
            <person name="Wheeler R."/>
            <person name="Williams A."/>
            <person name="Wolf Y.I."/>
            <person name="Wolfe K.H."/>
            <person name="Yang S.P."/>
            <person name="Yeh R.F."/>
            <person name="Collins F."/>
            <person name="Guyer M.S."/>
            <person name="Peterson J."/>
            <person name="Felsenfeld A."/>
            <person name="Wetterstrand K.A."/>
            <person name="Patrinos A."/>
            <person name="Morgan M.J."/>
            <person name="de Jong P."/>
            <person name="Catanese J.J."/>
            <person name="Osoegawa K."/>
            <person name="Shizuya H."/>
            <person name="Choi S."/>
            <person name="Chen Y.J."/>
        </authorList>
    </citation>
    <scope>NUCLEOTIDE SEQUENCE [LARGE SCALE GENOMIC DNA]</scope>
</reference>
<dbReference type="Ensembl" id="ENST00000589571.1">
    <property type="protein sequence ID" value="ENSP00000467406.1"/>
    <property type="gene ID" value="ENSG00000129354.13"/>
</dbReference>
<reference evidence="1 2" key="2">
    <citation type="journal article" date="2004" name="Nature">
        <title>The DNA sequence and biology of human chromosome 19.</title>
        <authorList>
            <person name="Grimwood J."/>
            <person name="Gordon L.A."/>
            <person name="Olsen A."/>
            <person name="Terry A."/>
            <person name="Schmutz J."/>
            <person name="Lamerdin J."/>
            <person name="Hellsten U."/>
            <person name="Goodstein D."/>
            <person name="Couronne O."/>
            <person name="Tran-Gyamfi M."/>
            <person name="Aerts A."/>
            <person name="Altherr M."/>
            <person name="Ashworth L."/>
            <person name="Bajorek E."/>
            <person name="Black S."/>
            <person name="Branscomb E."/>
            <person name="Caenepeel S."/>
            <person name="Carrano A."/>
            <person name="Caoile C."/>
            <person name="Chan Y.M."/>
            <person name="Christensen M."/>
            <person name="Cleland C.A."/>
            <person name="Copeland A."/>
            <person name="Dalin E."/>
            <person name="Dehal P."/>
            <person name="Denys M."/>
            <person name="Detter J.C."/>
            <person name="Escobar J."/>
            <person name="Flowers D."/>
            <person name="Fotopulos D."/>
            <person name="Garcia C."/>
            <person name="Georgescu A.M."/>
            <person name="Glavina T."/>
            <person name="Gomez M."/>
            <person name="Gonzales E."/>
            <person name="Groza M."/>
            <person name="Hammon N."/>
            <person name="Hawkins T."/>
            <person name="Haydu L."/>
            <person name="Ho I."/>
            <person name="Huang W."/>
            <person name="Israni S."/>
            <person name="Jett J."/>
            <person name="Kadner K."/>
            <person name="Kimball H."/>
            <person name="Kobayashi A."/>
            <person name="Larionov V."/>
            <person name="Leem S.H."/>
            <person name="Lopez F."/>
            <person name="Lou Y."/>
            <person name="Lowry S."/>
            <person name="Malfatti S."/>
            <person name="Martinez D."/>
            <person name="McCready P."/>
            <person name="Medina C."/>
            <person name="Morgan J."/>
            <person name="Nelson K."/>
            <person name="Nolan M."/>
            <person name="Ovcharenko I."/>
            <person name="Pitluck S."/>
            <person name="Pollard M."/>
            <person name="Popkie A.P."/>
            <person name="Predki P."/>
            <person name="Quan G."/>
            <person name="Ramirez L."/>
            <person name="Rash S."/>
            <person name="Retterer J."/>
            <person name="Rodriguez A."/>
            <person name="Rogers S."/>
            <person name="Salamov A."/>
            <person name="Salazar A."/>
            <person name="She X."/>
            <person name="Smith D."/>
            <person name="Slezak T."/>
            <person name="Solovyev V."/>
            <person name="Thayer N."/>
            <person name="Tice H."/>
            <person name="Tsai M."/>
            <person name="Ustaszewska A."/>
            <person name="Vo N."/>
            <person name="Wagner M."/>
            <person name="Wheeler J."/>
            <person name="Wu K."/>
            <person name="Xie G."/>
            <person name="Yang J."/>
            <person name="Dubchak I."/>
            <person name="Furey T.S."/>
            <person name="DeJong P."/>
            <person name="Dickson M."/>
            <person name="Gordon D."/>
            <person name="Eichler E.E."/>
            <person name="Pennacchio L.A."/>
            <person name="Richardson P."/>
            <person name="Stubbs L."/>
            <person name="Rokhsar D.S."/>
            <person name="Myers R.M."/>
            <person name="Rubin E.M."/>
            <person name="Lucas S.M."/>
        </authorList>
    </citation>
    <scope>NUCLEOTIDE SEQUENCE [LARGE SCALE GENOMIC DNA]</scope>
</reference>
<dbReference type="ExpressionAtlas" id="K7EPI9">
    <property type="expression patterns" value="baseline and differential"/>
</dbReference>
<evidence type="ECO:0000313" key="2">
    <source>
        <dbReference type="Proteomes" id="UP000005640"/>
    </source>
</evidence>
<organism evidence="1 2">
    <name type="scientific">Homo sapiens</name>
    <name type="common">Human</name>
    <dbReference type="NCBI Taxonomy" id="9606"/>
    <lineage>
        <taxon>Eukaryota</taxon>
        <taxon>Metazoa</taxon>
        <taxon>Chordata</taxon>
        <taxon>Craniata</taxon>
        <taxon>Vertebrata</taxon>
        <taxon>Euteleostomi</taxon>
        <taxon>Mammalia</taxon>
        <taxon>Eutheria</taxon>
        <taxon>Euarchontoglires</taxon>
        <taxon>Primates</taxon>
        <taxon>Haplorrhini</taxon>
        <taxon>Catarrhini</taxon>
        <taxon>Hominidae</taxon>
        <taxon>Homo</taxon>
    </lineage>
</organism>
<dbReference type="MassIVE" id="K7EPI9"/>
<dbReference type="OrthoDB" id="10259133at2759"/>
<proteinExistence type="evidence at protein level"/>
<evidence type="ECO:0007829" key="4">
    <source>
        <dbReference type="ProteomicsDB" id="K7EPI9"/>
    </source>
</evidence>
<reference evidence="1 2" key="3">
    <citation type="journal article" date="2004" name="Nature">
        <title>Finishing the euchromatic sequence of the human genome.</title>
        <authorList>
            <consortium name="International Human Genome Sequencing Consortium"/>
        </authorList>
    </citation>
    <scope>NUCLEOTIDE SEQUENCE [LARGE SCALE GENOMIC DNA]</scope>
</reference>
<sequence length="38" mass="4141">MSASAVFILDVKGKRDPAMLPKLVSNSWPQGILLPWSS</sequence>